<keyword evidence="6" id="KW-0067">ATP-binding</keyword>
<organism evidence="7">
    <name type="scientific">Fervidobacterium thailandense</name>
    <dbReference type="NCBI Taxonomy" id="1008305"/>
    <lineage>
        <taxon>Bacteria</taxon>
        <taxon>Thermotogati</taxon>
        <taxon>Thermotogota</taxon>
        <taxon>Thermotogae</taxon>
        <taxon>Thermotogales</taxon>
        <taxon>Fervidobacteriaceae</taxon>
        <taxon>Fervidobacterium</taxon>
    </lineage>
</organism>
<feature type="binding site" evidence="6">
    <location>
        <position position="156"/>
    </location>
    <ligand>
        <name>NAD(+)</name>
        <dbReference type="ChEBI" id="CHEBI:57540"/>
    </ligand>
</feature>
<feature type="binding site" evidence="6">
    <location>
        <position position="154"/>
    </location>
    <ligand>
        <name>NAD(+)</name>
        <dbReference type="ChEBI" id="CHEBI:57540"/>
    </ligand>
</feature>
<evidence type="ECO:0000256" key="3">
    <source>
        <dbReference type="ARBA" id="ARBA00022857"/>
    </source>
</evidence>
<dbReference type="Pfam" id="PF01513">
    <property type="entry name" value="NAD_kinase"/>
    <property type="match status" value="1"/>
</dbReference>
<sequence length="268" mass="29928">MRNIGEGSRGLGISYRRDYEKEALIVYDTLRVEFDVVFFIESSQPFDNLPSARAVIVVGGDGTVLRTLKKIQLPVIGVKAGRLGFFSSYHVNELEKLKFDLLNWRFREDRRWLLKVECNGRILYALNDAVLQKDVDQKIVDFHVRMQDGTFDYHADGLVISTPTGSSAYALALGGPIMLPNVEAFEITPMAPQFLATRSLVIPSSENVVVNASDPVNLVVDGDVVAKVSSIAVSKSEHEIVLLRPLEYDFSSSIKEKIGYGKRILNVY</sequence>
<feature type="binding site" evidence="6">
    <location>
        <begin position="61"/>
        <end position="62"/>
    </location>
    <ligand>
        <name>NAD(+)</name>
        <dbReference type="ChEBI" id="CHEBI:57540"/>
    </ligand>
</feature>
<evidence type="ECO:0000256" key="2">
    <source>
        <dbReference type="ARBA" id="ARBA00022777"/>
    </source>
</evidence>
<dbReference type="GO" id="GO:0003951">
    <property type="term" value="F:NAD+ kinase activity"/>
    <property type="evidence" value="ECO:0007669"/>
    <property type="project" value="UniProtKB-UniRule"/>
</dbReference>
<keyword evidence="1 6" id="KW-0808">Transferase</keyword>
<dbReference type="SUPFAM" id="SSF111331">
    <property type="entry name" value="NAD kinase/diacylglycerol kinase-like"/>
    <property type="match status" value="1"/>
</dbReference>
<protein>
    <recommendedName>
        <fullName evidence="6">NAD kinase</fullName>
        <ecNumber evidence="6">2.7.1.23</ecNumber>
    </recommendedName>
    <alternativeName>
        <fullName evidence="6">ATP-dependent NAD kinase</fullName>
    </alternativeName>
</protein>
<dbReference type="GO" id="GO:0019674">
    <property type="term" value="P:NAD+ metabolic process"/>
    <property type="evidence" value="ECO:0007669"/>
    <property type="project" value="InterPro"/>
</dbReference>
<dbReference type="Gene3D" id="3.40.50.10330">
    <property type="entry name" value="Probable inorganic polyphosphate/atp-NAD kinase, domain 1"/>
    <property type="match status" value="1"/>
</dbReference>
<dbReference type="InterPro" id="IPR016064">
    <property type="entry name" value="NAD/diacylglycerol_kinase_sf"/>
</dbReference>
<evidence type="ECO:0000256" key="1">
    <source>
        <dbReference type="ARBA" id="ARBA00022679"/>
    </source>
</evidence>
<dbReference type="Gene3D" id="2.60.200.30">
    <property type="entry name" value="Probable inorganic polyphosphate/atp-NAD kinase, domain 2"/>
    <property type="match status" value="1"/>
</dbReference>
<dbReference type="PANTHER" id="PTHR20275">
    <property type="entry name" value="NAD KINASE"/>
    <property type="match status" value="1"/>
</dbReference>
<name>A0A7C4W8V5_9BACT</name>
<keyword evidence="6" id="KW-0547">Nucleotide-binding</keyword>
<dbReference type="GO" id="GO:0005524">
    <property type="term" value="F:ATP binding"/>
    <property type="evidence" value="ECO:0007669"/>
    <property type="project" value="UniProtKB-KW"/>
</dbReference>
<dbReference type="InterPro" id="IPR002504">
    <property type="entry name" value="NADK"/>
</dbReference>
<dbReference type="GO" id="GO:0005737">
    <property type="term" value="C:cytoplasm"/>
    <property type="evidence" value="ECO:0007669"/>
    <property type="project" value="UniProtKB-SubCell"/>
</dbReference>
<evidence type="ECO:0000256" key="4">
    <source>
        <dbReference type="ARBA" id="ARBA00023027"/>
    </source>
</evidence>
<accession>A0A7C4W8V5</accession>
<gene>
    <name evidence="6" type="primary">nadK</name>
    <name evidence="7" type="ORF">ENT77_01745</name>
</gene>
<dbReference type="EC" id="2.7.1.23" evidence="6"/>
<keyword evidence="6" id="KW-0963">Cytoplasm</keyword>
<evidence type="ECO:0000256" key="5">
    <source>
        <dbReference type="ARBA" id="ARBA00047925"/>
    </source>
</evidence>
<keyword evidence="4 6" id="KW-0520">NAD</keyword>
<comment type="caution">
    <text evidence="6">Lacks conserved residue(s) required for the propagation of feature annotation.</text>
</comment>
<feature type="binding site" evidence="6">
    <location>
        <position position="138"/>
    </location>
    <ligand>
        <name>NAD(+)</name>
        <dbReference type="ChEBI" id="CHEBI:57540"/>
    </ligand>
</feature>
<comment type="catalytic activity">
    <reaction evidence="5 6">
        <text>NAD(+) + ATP = ADP + NADP(+) + H(+)</text>
        <dbReference type="Rhea" id="RHEA:18629"/>
        <dbReference type="ChEBI" id="CHEBI:15378"/>
        <dbReference type="ChEBI" id="CHEBI:30616"/>
        <dbReference type="ChEBI" id="CHEBI:57540"/>
        <dbReference type="ChEBI" id="CHEBI:58349"/>
        <dbReference type="ChEBI" id="CHEBI:456216"/>
        <dbReference type="EC" id="2.7.1.23"/>
    </reaction>
</comment>
<proteinExistence type="inferred from homology"/>
<keyword evidence="3 6" id="KW-0521">NADP</keyword>
<feature type="active site" description="Proton acceptor" evidence="6">
    <location>
        <position position="61"/>
    </location>
</feature>
<dbReference type="GO" id="GO:0006741">
    <property type="term" value="P:NADP+ biosynthetic process"/>
    <property type="evidence" value="ECO:0007669"/>
    <property type="project" value="UniProtKB-UniRule"/>
</dbReference>
<comment type="function">
    <text evidence="6">Involved in the regulation of the intracellular balance of NAD and NADP, and is a key enzyme in the biosynthesis of NADP. Catalyzes specifically the phosphorylation on 2'-hydroxyl of the adenosine moiety of NAD to yield NADP.</text>
</comment>
<dbReference type="AlphaFoldDB" id="A0A7C4W8V5"/>
<feature type="binding site" evidence="6">
    <location>
        <position position="191"/>
    </location>
    <ligand>
        <name>NAD(+)</name>
        <dbReference type="ChEBI" id="CHEBI:57540"/>
    </ligand>
</feature>
<feature type="binding site" evidence="6">
    <location>
        <begin position="127"/>
        <end position="128"/>
    </location>
    <ligand>
        <name>NAD(+)</name>
        <dbReference type="ChEBI" id="CHEBI:57540"/>
    </ligand>
</feature>
<evidence type="ECO:0000256" key="6">
    <source>
        <dbReference type="HAMAP-Rule" id="MF_00361"/>
    </source>
</evidence>
<comment type="subcellular location">
    <subcellularLocation>
        <location evidence="6">Cytoplasm</location>
    </subcellularLocation>
</comment>
<comment type="cofactor">
    <cofactor evidence="6">
        <name>a divalent metal cation</name>
        <dbReference type="ChEBI" id="CHEBI:60240"/>
    </cofactor>
</comment>
<dbReference type="HAMAP" id="MF_00361">
    <property type="entry name" value="NAD_kinase"/>
    <property type="match status" value="1"/>
</dbReference>
<dbReference type="NCBIfam" id="NF010677">
    <property type="entry name" value="PRK14075.1"/>
    <property type="match status" value="1"/>
</dbReference>
<dbReference type="EMBL" id="DSZY01000007">
    <property type="protein sequence ID" value="HGU39911.1"/>
    <property type="molecule type" value="Genomic_DNA"/>
</dbReference>
<dbReference type="GO" id="GO:0046872">
    <property type="term" value="F:metal ion binding"/>
    <property type="evidence" value="ECO:0007669"/>
    <property type="project" value="UniProtKB-UniRule"/>
</dbReference>
<dbReference type="PANTHER" id="PTHR20275:SF0">
    <property type="entry name" value="NAD KINASE"/>
    <property type="match status" value="1"/>
</dbReference>
<reference evidence="7" key="1">
    <citation type="journal article" date="2020" name="mSystems">
        <title>Genome- and Community-Level Interaction Insights into Carbon Utilization and Element Cycling Functions of Hydrothermarchaeota in Hydrothermal Sediment.</title>
        <authorList>
            <person name="Zhou Z."/>
            <person name="Liu Y."/>
            <person name="Xu W."/>
            <person name="Pan J."/>
            <person name="Luo Z.H."/>
            <person name="Li M."/>
        </authorList>
    </citation>
    <scope>NUCLEOTIDE SEQUENCE [LARGE SCALE GENOMIC DNA]</scope>
    <source>
        <strain evidence="7">SpSt-609</strain>
    </source>
</reference>
<feature type="binding site" evidence="6">
    <location>
        <position position="66"/>
    </location>
    <ligand>
        <name>NAD(+)</name>
        <dbReference type="ChEBI" id="CHEBI:57540"/>
    </ligand>
</feature>
<comment type="caution">
    <text evidence="7">The sequence shown here is derived from an EMBL/GenBank/DDBJ whole genome shotgun (WGS) entry which is preliminary data.</text>
</comment>
<evidence type="ECO:0000313" key="7">
    <source>
        <dbReference type="EMBL" id="HGU39911.1"/>
    </source>
</evidence>
<comment type="similarity">
    <text evidence="6">Belongs to the NAD kinase family.</text>
</comment>
<keyword evidence="2 6" id="KW-0418">Kinase</keyword>
<dbReference type="Pfam" id="PF20143">
    <property type="entry name" value="NAD_kinase_C"/>
    <property type="match status" value="1"/>
</dbReference>
<dbReference type="InterPro" id="IPR017438">
    <property type="entry name" value="ATP-NAD_kinase_N"/>
</dbReference>
<dbReference type="GO" id="GO:0051287">
    <property type="term" value="F:NAD binding"/>
    <property type="evidence" value="ECO:0007669"/>
    <property type="project" value="UniProtKB-ARBA"/>
</dbReference>
<dbReference type="InterPro" id="IPR017437">
    <property type="entry name" value="ATP-NAD_kinase_PpnK-typ_C"/>
</dbReference>